<evidence type="ECO:0000313" key="5">
    <source>
        <dbReference type="Proteomes" id="UP000008037"/>
    </source>
</evidence>
<dbReference type="Pfam" id="PF13649">
    <property type="entry name" value="Methyltransf_25"/>
    <property type="match status" value="1"/>
</dbReference>
<proteinExistence type="predicted"/>
<dbReference type="HOGENOM" id="CLU_037990_2_3_2"/>
<evidence type="ECO:0000256" key="2">
    <source>
        <dbReference type="ARBA" id="ARBA00022679"/>
    </source>
</evidence>
<dbReference type="GO" id="GO:0008168">
    <property type="term" value="F:methyltransferase activity"/>
    <property type="evidence" value="ECO:0007669"/>
    <property type="project" value="UniProtKB-KW"/>
</dbReference>
<organism evidence="4 5">
    <name type="scientific">Nitrososphaera gargensis (strain Ga9.2)</name>
    <dbReference type="NCBI Taxonomy" id="1237085"/>
    <lineage>
        <taxon>Archaea</taxon>
        <taxon>Nitrososphaerota</taxon>
        <taxon>Nitrososphaeria</taxon>
        <taxon>Nitrososphaerales</taxon>
        <taxon>Nitrososphaeraceae</taxon>
        <taxon>Nitrososphaera</taxon>
    </lineage>
</organism>
<name>K0IG42_NITGG</name>
<dbReference type="OrthoDB" id="8915at2157"/>
<gene>
    <name evidence="4" type="ordered locus">Ngar_c18220</name>
</gene>
<dbReference type="KEGG" id="nga:Ngar_c18220"/>
<dbReference type="STRING" id="1237085.Ngar_c18220"/>
<evidence type="ECO:0000259" key="3">
    <source>
        <dbReference type="Pfam" id="PF13649"/>
    </source>
</evidence>
<dbReference type="InParanoid" id="K0IG42"/>
<accession>K0IG42</accession>
<keyword evidence="2 4" id="KW-0808">Transferase</keyword>
<sequence length="283" mass="30986">MMAAGYDPVKYKISSIQNWNTVAPGYHSDWASKERGPFRSTAELIKAADIRSDDYVLDVACGTGAVSMHAARLLGPSGTLVGIDFSRGALGIAKSSVPTGHFAEMDAENIGFDVKFDRIVCQYALMFFPDPVRVLSQLWALLKKDDGKLAVAVHGMPEGVPYFSTVMEPVLRHIPDIRPEGAPTVHRFGNKADLQKVIASAGFSKISIEEFVFECEAGTFEEYWSDYMSTTANSIRATIEGRGLGVVSAIKAEAEEKARKFMKGGRIRFPWQVLIATAIRAQD</sequence>
<evidence type="ECO:0000313" key="4">
    <source>
        <dbReference type="EMBL" id="AFU58755.1"/>
    </source>
</evidence>
<feature type="domain" description="Methyltransferase" evidence="3">
    <location>
        <begin position="56"/>
        <end position="144"/>
    </location>
</feature>
<dbReference type="Proteomes" id="UP000008037">
    <property type="component" value="Chromosome"/>
</dbReference>
<dbReference type="InterPro" id="IPR029063">
    <property type="entry name" value="SAM-dependent_MTases_sf"/>
</dbReference>
<dbReference type="PANTHER" id="PTHR43861">
    <property type="entry name" value="TRANS-ACONITATE 2-METHYLTRANSFERASE-RELATED"/>
    <property type="match status" value="1"/>
</dbReference>
<dbReference type="CDD" id="cd02440">
    <property type="entry name" value="AdoMet_MTases"/>
    <property type="match status" value="1"/>
</dbReference>
<reference evidence="4 5" key="1">
    <citation type="journal article" date="2012" name="Environ. Microbiol.">
        <title>The genome of the ammonia-oxidizing Candidatus Nitrososphaera gargensis: insights into metabolic versatility and environmental adaptations.</title>
        <authorList>
            <person name="Spang A."/>
            <person name="Poehlein A."/>
            <person name="Offre P."/>
            <person name="Zumbragel S."/>
            <person name="Haider S."/>
            <person name="Rychlik N."/>
            <person name="Nowka B."/>
            <person name="Schmeisser C."/>
            <person name="Lebedeva E.V."/>
            <person name="Rattei T."/>
            <person name="Bohm C."/>
            <person name="Schmid M."/>
            <person name="Galushko A."/>
            <person name="Hatzenpichler R."/>
            <person name="Weinmaier T."/>
            <person name="Daniel R."/>
            <person name="Schleper C."/>
            <person name="Spieck E."/>
            <person name="Streit W."/>
            <person name="Wagner M."/>
        </authorList>
    </citation>
    <scope>NUCLEOTIDE SEQUENCE [LARGE SCALE GENOMIC DNA]</scope>
    <source>
        <strain evidence="5">Ga9.2</strain>
    </source>
</reference>
<dbReference type="AlphaFoldDB" id="K0IG42"/>
<evidence type="ECO:0000256" key="1">
    <source>
        <dbReference type="ARBA" id="ARBA00022603"/>
    </source>
</evidence>
<dbReference type="SUPFAM" id="SSF53335">
    <property type="entry name" value="S-adenosyl-L-methionine-dependent methyltransferases"/>
    <property type="match status" value="1"/>
</dbReference>
<dbReference type="BioCyc" id="CNIT1237085:G1324-1820-MONOMER"/>
<protein>
    <submittedName>
        <fullName evidence="4">Putative methyltransferase type 11</fullName>
    </submittedName>
</protein>
<dbReference type="GO" id="GO:0032259">
    <property type="term" value="P:methylation"/>
    <property type="evidence" value="ECO:0007669"/>
    <property type="project" value="UniProtKB-KW"/>
</dbReference>
<keyword evidence="5" id="KW-1185">Reference proteome</keyword>
<dbReference type="GeneID" id="13795685"/>
<dbReference type="InterPro" id="IPR041698">
    <property type="entry name" value="Methyltransf_25"/>
</dbReference>
<keyword evidence="1 4" id="KW-0489">Methyltransferase</keyword>
<dbReference type="EMBL" id="CP002408">
    <property type="protein sequence ID" value="AFU58755.1"/>
    <property type="molecule type" value="Genomic_DNA"/>
</dbReference>
<dbReference type="PANTHER" id="PTHR43861:SF1">
    <property type="entry name" value="TRANS-ACONITATE 2-METHYLTRANSFERASE"/>
    <property type="match status" value="1"/>
</dbReference>
<dbReference type="RefSeq" id="WP_015019292.1">
    <property type="nucleotide sequence ID" value="NC_018719.1"/>
</dbReference>
<dbReference type="Gene3D" id="3.40.50.150">
    <property type="entry name" value="Vaccinia Virus protein VP39"/>
    <property type="match status" value="1"/>
</dbReference>